<evidence type="ECO:0000313" key="6">
    <source>
        <dbReference type="EMBL" id="TKR64115.1"/>
    </source>
</evidence>
<evidence type="ECO:0000256" key="3">
    <source>
        <dbReference type="ARBA" id="ARBA00022989"/>
    </source>
</evidence>
<gene>
    <name evidence="6" type="ORF">L596_024701</name>
</gene>
<dbReference type="AlphaFoldDB" id="A0A4V5ZYL9"/>
<dbReference type="EMBL" id="AZBU02000009">
    <property type="protein sequence ID" value="TKR64115.1"/>
    <property type="molecule type" value="Genomic_DNA"/>
</dbReference>
<keyword evidence="3 5" id="KW-1133">Transmembrane helix</keyword>
<comment type="caution">
    <text evidence="6">The sequence shown here is derived from an EMBL/GenBank/DDBJ whole genome shotgun (WGS) entry which is preliminary data.</text>
</comment>
<dbReference type="Proteomes" id="UP000298663">
    <property type="component" value="Unassembled WGS sequence"/>
</dbReference>
<comment type="subcellular location">
    <subcellularLocation>
        <location evidence="1">Endomembrane system</location>
        <topology evidence="1">Multi-pass membrane protein</topology>
    </subcellularLocation>
</comment>
<evidence type="ECO:0000256" key="2">
    <source>
        <dbReference type="ARBA" id="ARBA00022692"/>
    </source>
</evidence>
<dbReference type="GO" id="GO:0012505">
    <property type="term" value="C:endomembrane system"/>
    <property type="evidence" value="ECO:0007669"/>
    <property type="project" value="UniProtKB-SubCell"/>
</dbReference>
<evidence type="ECO:0000256" key="5">
    <source>
        <dbReference type="SAM" id="Phobius"/>
    </source>
</evidence>
<evidence type="ECO:0000313" key="7">
    <source>
        <dbReference type="Proteomes" id="UP000298663"/>
    </source>
</evidence>
<protein>
    <submittedName>
        <fullName evidence="6">Uncharacterized protein</fullName>
    </submittedName>
</protein>
<evidence type="ECO:0000256" key="1">
    <source>
        <dbReference type="ARBA" id="ARBA00004127"/>
    </source>
</evidence>
<feature type="transmembrane region" description="Helical" evidence="5">
    <location>
        <begin position="21"/>
        <end position="44"/>
    </location>
</feature>
<name>A0A4V5ZYL9_STECR</name>
<feature type="transmembrane region" description="Helical" evidence="5">
    <location>
        <begin position="135"/>
        <end position="157"/>
    </location>
</feature>
<dbReference type="PANTHER" id="PTHR12479">
    <property type="entry name" value="LYSOSOMAL-ASSOCIATED TRANSMEMBRANE PROTEIN"/>
    <property type="match status" value="1"/>
</dbReference>
<feature type="transmembrane region" description="Helical" evidence="5">
    <location>
        <begin position="56"/>
        <end position="78"/>
    </location>
</feature>
<dbReference type="InterPro" id="IPR051115">
    <property type="entry name" value="LAPTM_transporter"/>
</dbReference>
<organism evidence="6 7">
    <name type="scientific">Steinernema carpocapsae</name>
    <name type="common">Entomopathogenic nematode</name>
    <dbReference type="NCBI Taxonomy" id="34508"/>
    <lineage>
        <taxon>Eukaryota</taxon>
        <taxon>Metazoa</taxon>
        <taxon>Ecdysozoa</taxon>
        <taxon>Nematoda</taxon>
        <taxon>Chromadorea</taxon>
        <taxon>Rhabditida</taxon>
        <taxon>Tylenchina</taxon>
        <taxon>Panagrolaimomorpha</taxon>
        <taxon>Strongyloidoidea</taxon>
        <taxon>Steinernematidae</taxon>
        <taxon>Steinernema</taxon>
    </lineage>
</organism>
<dbReference type="GO" id="GO:0005765">
    <property type="term" value="C:lysosomal membrane"/>
    <property type="evidence" value="ECO:0007669"/>
    <property type="project" value="TreeGrafter"/>
</dbReference>
<accession>A0A4V5ZYL9</accession>
<keyword evidence="2 5" id="KW-0812">Transmembrane</keyword>
<reference evidence="6 7" key="2">
    <citation type="journal article" date="2019" name="G3 (Bethesda)">
        <title>Hybrid Assembly of the Genome of the Entomopathogenic Nematode Steinernema carpocapsae Identifies the X-Chromosome.</title>
        <authorList>
            <person name="Serra L."/>
            <person name="Macchietto M."/>
            <person name="Macias-Munoz A."/>
            <person name="McGill C.J."/>
            <person name="Rodriguez I.M."/>
            <person name="Rodriguez B."/>
            <person name="Murad R."/>
            <person name="Mortazavi A."/>
        </authorList>
    </citation>
    <scope>NUCLEOTIDE SEQUENCE [LARGE SCALE GENOMIC DNA]</scope>
    <source>
        <strain evidence="6 7">ALL</strain>
    </source>
</reference>
<keyword evidence="4 5" id="KW-0472">Membrane</keyword>
<keyword evidence="7" id="KW-1185">Reference proteome</keyword>
<dbReference type="PANTHER" id="PTHR12479:SF10">
    <property type="entry name" value="LYSOSOMAL-ASSOCIATED TRANSMEMBRANE PROTEIN"/>
    <property type="match status" value="1"/>
</dbReference>
<reference evidence="6 7" key="1">
    <citation type="journal article" date="2015" name="Genome Biol.">
        <title>Comparative genomics of Steinernema reveals deeply conserved gene regulatory networks.</title>
        <authorList>
            <person name="Dillman A.R."/>
            <person name="Macchietto M."/>
            <person name="Porter C.F."/>
            <person name="Rogers A."/>
            <person name="Williams B."/>
            <person name="Antoshechkin I."/>
            <person name="Lee M.M."/>
            <person name="Goodwin Z."/>
            <person name="Lu X."/>
            <person name="Lewis E.E."/>
            <person name="Goodrich-Blair H."/>
            <person name="Stock S.P."/>
            <person name="Adams B.J."/>
            <person name="Sternberg P.W."/>
            <person name="Mortazavi A."/>
        </authorList>
    </citation>
    <scope>NUCLEOTIDE SEQUENCE [LARGE SCALE GENOMIC DNA]</scope>
    <source>
        <strain evidence="6 7">ALL</strain>
    </source>
</reference>
<feature type="transmembrane region" description="Helical" evidence="5">
    <location>
        <begin position="90"/>
        <end position="115"/>
    </location>
</feature>
<proteinExistence type="predicted"/>
<evidence type="ECO:0000256" key="4">
    <source>
        <dbReference type="ARBA" id="ARBA00023136"/>
    </source>
</evidence>
<sequence>MNRNRYSDHLDPRNPKNYCCMCVNVQTGTITICSLYVIVAIISTVSKCVDIYNVNYSAYTIIKLIFNLLIIFAASAALSGATTYKTKQIIPFKIILVIQMGWASVLATGGVITYYKPEYLDYVFQDAKKLKDLSPQFLMVTVVGTCSIIIIFLMWFYNTVSNCYKMISAYKANLRQNEEQMRMMSTI</sequence>